<reference evidence="3 4" key="1">
    <citation type="submission" date="2024-04" db="EMBL/GenBank/DDBJ databases">
        <title>Defined microbial consortia suppress multidrug-resistant proinflammatory Enterobacteriaceae via ecological control.</title>
        <authorList>
            <person name="Furuichi M."/>
            <person name="Kawaguchi T."/>
            <person name="Pust M."/>
            <person name="Yasuma K."/>
            <person name="Plichta D."/>
            <person name="Hasegawa N."/>
            <person name="Ohya T."/>
            <person name="Bhattarai S."/>
            <person name="Sasajima S."/>
            <person name="Aoto Y."/>
            <person name="Tuganbaev T."/>
            <person name="Yaginuma M."/>
            <person name="Ueda M."/>
            <person name="Okahashi N."/>
            <person name="Amafuji K."/>
            <person name="Kiridooshi Y."/>
            <person name="Sugita K."/>
            <person name="Strazar M."/>
            <person name="Skelly A."/>
            <person name="Suda W."/>
            <person name="Hattori M."/>
            <person name="Nakamoto N."/>
            <person name="Caballero S."/>
            <person name="Norman J."/>
            <person name="Olle B."/>
            <person name="Tanoue T."/>
            <person name="Arita M."/>
            <person name="Bucci V."/>
            <person name="Atarashi K."/>
            <person name="Xavier R."/>
            <person name="Honda K."/>
        </authorList>
    </citation>
    <scope>NUCLEOTIDE SEQUENCE [LARGE SCALE GENOMIC DNA]</scope>
    <source>
        <strain evidence="4">f13</strain>
    </source>
</reference>
<dbReference type="RefSeq" id="WP_390470364.1">
    <property type="nucleotide sequence ID" value="NZ_BAABXL010000001.1"/>
</dbReference>
<accession>A0ABQ0AZY7</accession>
<dbReference type="Gene3D" id="2.60.40.1080">
    <property type="match status" value="1"/>
</dbReference>
<feature type="compositionally biased region" description="Acidic residues" evidence="1">
    <location>
        <begin position="112"/>
        <end position="125"/>
    </location>
</feature>
<feature type="chain" id="PRO_5047202312" description="BIG2 domain-containing protein" evidence="2">
    <location>
        <begin position="29"/>
        <end position="1551"/>
    </location>
</feature>
<gene>
    <name evidence="3" type="ORF">F130042H8_26550</name>
</gene>
<dbReference type="Gene3D" id="2.160.20.110">
    <property type="match status" value="1"/>
</dbReference>
<dbReference type="SUPFAM" id="SSF69360">
    <property type="entry name" value="Cell wall binding repeat"/>
    <property type="match status" value="1"/>
</dbReference>
<name>A0ABQ0AZY7_9FIRM</name>
<feature type="region of interest" description="Disordered" evidence="1">
    <location>
        <begin position="1350"/>
        <end position="1395"/>
    </location>
</feature>
<evidence type="ECO:0000313" key="3">
    <source>
        <dbReference type="EMBL" id="GAA6269595.1"/>
    </source>
</evidence>
<feature type="compositionally biased region" description="Gly residues" evidence="1">
    <location>
        <begin position="1355"/>
        <end position="1390"/>
    </location>
</feature>
<dbReference type="Gene3D" id="2.10.270.10">
    <property type="entry name" value="Cholin Binding"/>
    <property type="match status" value="1"/>
</dbReference>
<feature type="compositionally biased region" description="Acidic residues" evidence="1">
    <location>
        <begin position="35"/>
        <end position="105"/>
    </location>
</feature>
<dbReference type="EMBL" id="BAABXL010000001">
    <property type="protein sequence ID" value="GAA6269595.1"/>
    <property type="molecule type" value="Genomic_DNA"/>
</dbReference>
<keyword evidence="2" id="KW-0732">Signal</keyword>
<evidence type="ECO:0000313" key="4">
    <source>
        <dbReference type="Proteomes" id="UP001600894"/>
    </source>
</evidence>
<feature type="region of interest" description="Disordered" evidence="1">
    <location>
        <begin position="728"/>
        <end position="748"/>
    </location>
</feature>
<evidence type="ECO:0000256" key="2">
    <source>
        <dbReference type="SAM" id="SignalP"/>
    </source>
</evidence>
<keyword evidence="4" id="KW-1185">Reference proteome</keyword>
<dbReference type="Proteomes" id="UP001600894">
    <property type="component" value="Unassembled WGS sequence"/>
</dbReference>
<feature type="region of interest" description="Disordered" evidence="1">
    <location>
        <begin position="25"/>
        <end position="151"/>
    </location>
</feature>
<protein>
    <recommendedName>
        <fullName evidence="5">BIG2 domain-containing protein</fullName>
    </recommendedName>
</protein>
<proteinExistence type="predicted"/>
<feature type="signal peptide" evidence="2">
    <location>
        <begin position="1"/>
        <end position="28"/>
    </location>
</feature>
<evidence type="ECO:0008006" key="5">
    <source>
        <dbReference type="Google" id="ProtNLM"/>
    </source>
</evidence>
<comment type="caution">
    <text evidence="3">The sequence shown here is derived from an EMBL/GenBank/DDBJ whole genome shotgun (WGS) entry which is preliminary data.</text>
</comment>
<evidence type="ECO:0000256" key="1">
    <source>
        <dbReference type="SAM" id="MobiDB-lite"/>
    </source>
</evidence>
<organism evidence="3 4">
    <name type="scientific">Enterocloster alcoholdehydrogenati</name>
    <dbReference type="NCBI Taxonomy" id="2547410"/>
    <lineage>
        <taxon>Bacteria</taxon>
        <taxon>Bacillati</taxon>
        <taxon>Bacillota</taxon>
        <taxon>Clostridia</taxon>
        <taxon>Lachnospirales</taxon>
        <taxon>Lachnospiraceae</taxon>
        <taxon>Enterocloster</taxon>
    </lineage>
</organism>
<sequence>MRKNITNRPLLWFLAVALAAGNVTPALAQNSTEIEATETETEESPEAETEESPEAETEESPEAETEESTEAETEESTEAETEESTEAETEESTEAETEESTEAETEESKEADTEDTTEMETEGETEAGKGQKPEVNNASPSTPKPNKLPEKEEFAMTDMPEIGTESFTEWFFEHTDQEELWDYVLDLLEDTEADDYDRFMEWIGKNEARFSRAYKEYTGIDFFGNVKSSATGDLWDEWTGAKMNWDGSGTELDPYKITTLSEFMGLSESVAQGEDFAGKYFELQSDIDLGGLNLNDGCWNPIGWFKNVSDLGGKPDTAFSGTFDGAGNTISGLRFTKIDHEYSYLGLFGYLKNATVKNLYLEAEEVSGDDNIAILAGCVEGKSAIHNVTVNGFVYAKSGDAGAIAGEMTGGTQYAVVENCIADDVSINSQGTGSFVGGIVGNAQKADIVDVQVITQDGDSNRIQGKGYVGGVAGRQNKVNIYNSYVSGTIGGNLGKAVGGITGIYESGNLIVAQFDGEISRTNQGTASHEGTFIGTREARNSFKYGTGKNDNVSFLYAGNEKQAKNVIGSSIQDDNTWTMEAHIGYFTDYQRKYTKVAGTTQEGSGSRYFYEELEDGIQYIITQKLGKDLTIDYAKGEAFKIDHYAPGTQGEPVKGYLVSIPRIDTKNANGTYDNDVATLTAISSTNNSYYRQIDKDHPSAVAPGCTITVATAAKNKDGNRYQMVYDENEPGKVKPPTYTDEESDPQPMTYMNGGSYTFDMPECDTELNVEYVKVTTELAMSPAETTISVTHTRTGDRKNPKIITEVRDEKGKLIAKYINDSKEMKALPVSIHAEHNGAGASADRTVEWSIDDTDLLHFEEGWTGGYTTEDARIVPNINSEFIQQIIRKEVQAQADANYSQPIKNTIYTDTAVVTAASNPATSVDNKTVTGTCKVDVTFQIIDQTTVRVEGLVLNQNNIQFEVVRKLTGDRKNPVESYFVTEPVNLDAKLNPSQPFFKNVTWTDKESGKIISLSPSGNNQQSCAVSAIFDPAGKNHPAWIQNIVNEDNSKYNADGGYMKRSGTGSITETVTATSEDQTHGVVSADCTVTVTFRTQDETVIHPEGISLNHTKLDYDLSYTFKGDTKSEIQKMDGFGERDILTALVLPSVTEEEGHTPYNRTVQWTSSDPDAILVLDGKLVVHENAQWVQDALKTAPYKAEKAVTITATTEDGGKTASCDVSLKFHANAIEADRESESFQITLTKTGKRSDPVFTWSGNSPKHLEAQIYTDNPDLTKKWSSSDASVLSVSEDGTVTPIITDTNGTVTAEWIKSVLNHSGTSGEANAAVLVSSSDGAFTDTIPVNLHLTVVDQTQSSSGGGGGGGHSGGGGGGAGSSGAPGGTSQGNTVGGPSGAVTGTWTQDADGNWLFTADGHNYTNEWAYIYNPYAADGQNKADWFRFDENGHMVTGWYQNTQGDWYYLNPISDNTLGRMFIGWNIVDGRWRYFEPKGETCGRLLTGWQWIDGNNDGIFECYYLDPSDRGAMAANGVTPDGYTVDIDGRYVIGKTIQTKKN</sequence>